<accession>A0A6M3XM02</accession>
<protein>
    <submittedName>
        <fullName evidence="1">Uncharacterized protein</fullName>
    </submittedName>
</protein>
<gene>
    <name evidence="1" type="ORF">TM448B01398_0002</name>
</gene>
<evidence type="ECO:0000313" key="1">
    <source>
        <dbReference type="EMBL" id="QJH98792.1"/>
    </source>
</evidence>
<dbReference type="EMBL" id="MT144753">
    <property type="protein sequence ID" value="QJH98792.1"/>
    <property type="molecule type" value="Genomic_DNA"/>
</dbReference>
<dbReference type="AlphaFoldDB" id="A0A6M3XM02"/>
<proteinExistence type="predicted"/>
<reference evidence="1" key="1">
    <citation type="submission" date="2020-03" db="EMBL/GenBank/DDBJ databases">
        <title>The deep terrestrial virosphere.</title>
        <authorList>
            <person name="Holmfeldt K."/>
            <person name="Nilsson E."/>
            <person name="Simone D."/>
            <person name="Lopez-Fernandez M."/>
            <person name="Wu X."/>
            <person name="de Brujin I."/>
            <person name="Lundin D."/>
            <person name="Andersson A."/>
            <person name="Bertilsson S."/>
            <person name="Dopson M."/>
        </authorList>
    </citation>
    <scope>NUCLEOTIDE SEQUENCE</scope>
    <source>
        <strain evidence="1">TM448B01398</strain>
    </source>
</reference>
<organism evidence="1">
    <name type="scientific">viral metagenome</name>
    <dbReference type="NCBI Taxonomy" id="1070528"/>
    <lineage>
        <taxon>unclassified sequences</taxon>
        <taxon>metagenomes</taxon>
        <taxon>organismal metagenomes</taxon>
    </lineage>
</organism>
<name>A0A6M3XM02_9ZZZZ</name>
<sequence>MDNEIYTMELHQRISTDPYTQVVRVPGGWIYRFFQLHYHLREAQGVMEENYTIDSIFVPFNKEFQVHEKRKETS</sequence>